<protein>
    <submittedName>
        <fullName evidence="2">Uncharacterized protein</fullName>
    </submittedName>
</protein>
<evidence type="ECO:0000313" key="2">
    <source>
        <dbReference type="EMBL" id="AEX85598.1"/>
    </source>
</evidence>
<feature type="transmembrane region" description="Helical" evidence="1">
    <location>
        <begin position="28"/>
        <end position="44"/>
    </location>
</feature>
<feature type="transmembrane region" description="Helical" evidence="1">
    <location>
        <begin position="51"/>
        <end position="71"/>
    </location>
</feature>
<evidence type="ECO:0000313" key="3">
    <source>
        <dbReference type="Proteomes" id="UP000007161"/>
    </source>
</evidence>
<sequence length="104" mass="12303">MKKKIYFLILIIILLSPYLKYGFRIDQLLIPIFSIYLLILHRKIDKKFGCIVFGALNISIFFPLFSTLLNLNNSELYMINFSNFIKEAQNILKPFFIFFLDILG</sequence>
<accession>H2J8B4</accession>
<dbReference type="AlphaFoldDB" id="H2J8B4"/>
<dbReference type="HOGENOM" id="CLU_2246784_0_0_0"/>
<organism evidence="2 3">
    <name type="scientific">Marinitoga piezophila (strain DSM 14283 / JCM 11233 / KA3)</name>
    <dbReference type="NCBI Taxonomy" id="443254"/>
    <lineage>
        <taxon>Bacteria</taxon>
        <taxon>Thermotogati</taxon>
        <taxon>Thermotogota</taxon>
        <taxon>Thermotogae</taxon>
        <taxon>Petrotogales</taxon>
        <taxon>Petrotogaceae</taxon>
        <taxon>Marinitoga</taxon>
    </lineage>
</organism>
<evidence type="ECO:0000256" key="1">
    <source>
        <dbReference type="SAM" id="Phobius"/>
    </source>
</evidence>
<proteinExistence type="predicted"/>
<name>H2J8B4_MARPK</name>
<feature type="transmembrane region" description="Helical" evidence="1">
    <location>
        <begin position="5"/>
        <end position="22"/>
    </location>
</feature>
<dbReference type="EMBL" id="CP003257">
    <property type="protein sequence ID" value="AEX85598.1"/>
    <property type="molecule type" value="Genomic_DNA"/>
</dbReference>
<dbReference type="RefSeq" id="WP_014296669.1">
    <property type="nucleotide sequence ID" value="NC_016751.1"/>
</dbReference>
<gene>
    <name evidence="2" type="ordered locus">Marpi_1190</name>
</gene>
<keyword evidence="1" id="KW-0472">Membrane</keyword>
<dbReference type="KEGG" id="mpz:Marpi_1190"/>
<reference evidence="2 3" key="1">
    <citation type="journal article" date="2012" name="J. Bacteriol.">
        <title>Complete Genome Sequence of the Thermophilic, Piezophilic, Heterotrophic Bacterium Marinitoga piezophila KA3.</title>
        <authorList>
            <person name="Lucas S."/>
            <person name="Han J."/>
            <person name="Lapidus A."/>
            <person name="Cheng J.F."/>
            <person name="Goodwin L.A."/>
            <person name="Pitluck S."/>
            <person name="Peters L."/>
            <person name="Mikhailova N."/>
            <person name="Teshima H."/>
            <person name="Detter J.C."/>
            <person name="Han C."/>
            <person name="Tapia R."/>
            <person name="Land M."/>
            <person name="Hauser L."/>
            <person name="Kyrpides N.C."/>
            <person name="Ivanova N."/>
            <person name="Pagani I."/>
            <person name="Vannier P."/>
            <person name="Oger P."/>
            <person name="Bartlett D.H."/>
            <person name="Noll K.M."/>
            <person name="Woyke T."/>
            <person name="Jebbar M."/>
        </authorList>
    </citation>
    <scope>NUCLEOTIDE SEQUENCE [LARGE SCALE GENOMIC DNA]</scope>
    <source>
        <strain evidence="3">DSM 14283 / JCM 11233 / KA3</strain>
    </source>
</reference>
<keyword evidence="1" id="KW-0812">Transmembrane</keyword>
<keyword evidence="1" id="KW-1133">Transmembrane helix</keyword>
<dbReference type="Proteomes" id="UP000007161">
    <property type="component" value="Chromosome"/>
</dbReference>
<reference evidence="3" key="2">
    <citation type="submission" date="2012-01" db="EMBL/GenBank/DDBJ databases">
        <title>Complete sequence of chromosome of Marinitoga piezophila KA3.</title>
        <authorList>
            <person name="Lucas S."/>
            <person name="Han J."/>
            <person name="Lapidus A."/>
            <person name="Cheng J.-F."/>
            <person name="Goodwin L."/>
            <person name="Pitluck S."/>
            <person name="Peters L."/>
            <person name="Mikhailova N."/>
            <person name="Teshima H."/>
            <person name="Detter J.C."/>
            <person name="Han C."/>
            <person name="Tapia R."/>
            <person name="Land M."/>
            <person name="Hauser L."/>
            <person name="Kyrpides N."/>
            <person name="Ivanova N."/>
            <person name="Pagani I."/>
            <person name="Jebbar M."/>
            <person name="Vannier P."/>
            <person name="Oger P."/>
            <person name="Cario A."/>
            <person name="Bartlett D."/>
            <person name="Noll K.M."/>
            <person name="Woyke T."/>
        </authorList>
    </citation>
    <scope>NUCLEOTIDE SEQUENCE [LARGE SCALE GENOMIC DNA]</scope>
    <source>
        <strain evidence="3">DSM 14283 / JCM 11233 / KA3</strain>
    </source>
</reference>
<keyword evidence="3" id="KW-1185">Reference proteome</keyword>